<organism evidence="3 4">
    <name type="scientific">Lobosporangium transversale</name>
    <dbReference type="NCBI Taxonomy" id="64571"/>
    <lineage>
        <taxon>Eukaryota</taxon>
        <taxon>Fungi</taxon>
        <taxon>Fungi incertae sedis</taxon>
        <taxon>Mucoromycota</taxon>
        <taxon>Mortierellomycotina</taxon>
        <taxon>Mortierellomycetes</taxon>
        <taxon>Mortierellales</taxon>
        <taxon>Mortierellaceae</taxon>
        <taxon>Lobosporangium</taxon>
    </lineage>
</organism>
<dbReference type="Gene3D" id="3.40.50.720">
    <property type="entry name" value="NAD(P)-binding Rossmann-like Domain"/>
    <property type="match status" value="1"/>
</dbReference>
<dbReference type="AlphaFoldDB" id="A0A1Y2GPN3"/>
<dbReference type="SUPFAM" id="SSF51735">
    <property type="entry name" value="NAD(P)-binding Rossmann-fold domains"/>
    <property type="match status" value="1"/>
</dbReference>
<dbReference type="InterPro" id="IPR051276">
    <property type="entry name" value="Saccharopine_DH-like_oxidrdct"/>
</dbReference>
<dbReference type="RefSeq" id="XP_021881231.1">
    <property type="nucleotide sequence ID" value="XM_022021482.1"/>
</dbReference>
<dbReference type="InterPro" id="IPR005097">
    <property type="entry name" value="Sacchrp_dh_NADP-bd"/>
</dbReference>
<sequence>MEKTIDITIFGATGFTGKFILLEVLKTAARASTGQKPLRVAVAGRSREKLEKLVASLPSTTTENPLRIIPTIIVASVEDEESMRAMCRPSKTLVAAAGPYRFLGEAAVVACIEEKCHYVDITGEPEFFERMIHQYYEKAKANGVSIVHVCGFDSIPADMGVLYTKQQLEKVHNALPSSIEMFFKVHVAGNAGFGAHYATYESAIHGFGNADQLRRLRRTANRPQIPKVGPTLAVNSKPHWVHKVAAYTIPFFFADPSVVRLSQQLVLQDKDLKSVQSPPVQFAAYICIPTFKALAITIFASTVFGLLAPYEFGRKILMKYPRLFTMGVFSHEGPSTQQLAETSFSETFFAQGFSKELRDKYPKTPEALRQVEPDVSIITNVSGPEPGYIATPKMAVQACYTILLEKDLIPNGVLTPAVAFAKTKLIDRLQEQGIMFSTVQNIVV</sequence>
<feature type="domain" description="Saccharopine dehydrogenase NADP binding" evidence="2">
    <location>
        <begin position="7"/>
        <end position="147"/>
    </location>
</feature>
<keyword evidence="4" id="KW-1185">Reference proteome</keyword>
<evidence type="ECO:0000313" key="3">
    <source>
        <dbReference type="EMBL" id="ORZ15483.1"/>
    </source>
</evidence>
<protein>
    <submittedName>
        <fullName evidence="3">Putative saccharopine dehydrogenase-like protein</fullName>
    </submittedName>
</protein>
<evidence type="ECO:0000259" key="2">
    <source>
        <dbReference type="Pfam" id="PF03435"/>
    </source>
</evidence>
<dbReference type="InParanoid" id="A0A1Y2GPN3"/>
<name>A0A1Y2GPN3_9FUNG</name>
<evidence type="ECO:0000256" key="1">
    <source>
        <dbReference type="ARBA" id="ARBA00038048"/>
    </source>
</evidence>
<dbReference type="EMBL" id="MCFF01000019">
    <property type="protein sequence ID" value="ORZ15483.1"/>
    <property type="molecule type" value="Genomic_DNA"/>
</dbReference>
<dbReference type="PANTHER" id="PTHR12286:SF5">
    <property type="entry name" value="SACCHAROPINE DEHYDROGENASE-LIKE OXIDOREDUCTASE"/>
    <property type="match status" value="1"/>
</dbReference>
<dbReference type="GO" id="GO:0009247">
    <property type="term" value="P:glycolipid biosynthetic process"/>
    <property type="evidence" value="ECO:0007669"/>
    <property type="project" value="TreeGrafter"/>
</dbReference>
<dbReference type="GO" id="GO:0005811">
    <property type="term" value="C:lipid droplet"/>
    <property type="evidence" value="ECO:0007669"/>
    <property type="project" value="TreeGrafter"/>
</dbReference>
<dbReference type="OrthoDB" id="10268090at2759"/>
<dbReference type="PANTHER" id="PTHR12286">
    <property type="entry name" value="SACCHAROPINE DEHYDROGENASE-LIKE OXIDOREDUCTASE"/>
    <property type="match status" value="1"/>
</dbReference>
<dbReference type="GO" id="GO:0005886">
    <property type="term" value="C:plasma membrane"/>
    <property type="evidence" value="ECO:0007669"/>
    <property type="project" value="TreeGrafter"/>
</dbReference>
<dbReference type="Pfam" id="PF03435">
    <property type="entry name" value="Sacchrp_dh_NADP"/>
    <property type="match status" value="1"/>
</dbReference>
<dbReference type="InterPro" id="IPR036291">
    <property type="entry name" value="NAD(P)-bd_dom_sf"/>
</dbReference>
<reference evidence="3 4" key="1">
    <citation type="submission" date="2016-07" db="EMBL/GenBank/DDBJ databases">
        <title>Pervasive Adenine N6-methylation of Active Genes in Fungi.</title>
        <authorList>
            <consortium name="DOE Joint Genome Institute"/>
            <person name="Mondo S.J."/>
            <person name="Dannebaum R.O."/>
            <person name="Kuo R.C."/>
            <person name="Labutti K."/>
            <person name="Haridas S."/>
            <person name="Kuo A."/>
            <person name="Salamov A."/>
            <person name="Ahrendt S.R."/>
            <person name="Lipzen A."/>
            <person name="Sullivan W."/>
            <person name="Andreopoulos W.B."/>
            <person name="Clum A."/>
            <person name="Lindquist E."/>
            <person name="Daum C."/>
            <person name="Ramamoorthy G.K."/>
            <person name="Gryganskyi A."/>
            <person name="Culley D."/>
            <person name="Magnuson J.K."/>
            <person name="James T.Y."/>
            <person name="O'Malley M.A."/>
            <person name="Stajich J.E."/>
            <person name="Spatafora J.W."/>
            <person name="Visel A."/>
            <person name="Grigoriev I.V."/>
        </authorList>
    </citation>
    <scope>NUCLEOTIDE SEQUENCE [LARGE SCALE GENOMIC DNA]</scope>
    <source>
        <strain evidence="3 4">NRRL 3116</strain>
    </source>
</reference>
<accession>A0A1Y2GPN3</accession>
<proteinExistence type="inferred from homology"/>
<gene>
    <name evidence="3" type="ORF">BCR41DRAFT_322844</name>
</gene>
<dbReference type="Proteomes" id="UP000193648">
    <property type="component" value="Unassembled WGS sequence"/>
</dbReference>
<comment type="caution">
    <text evidence="3">The sequence shown here is derived from an EMBL/GenBank/DDBJ whole genome shotgun (WGS) entry which is preliminary data.</text>
</comment>
<comment type="similarity">
    <text evidence="1">Belongs to the saccharopine dehydrogenase family.</text>
</comment>
<dbReference type="GO" id="GO:0005739">
    <property type="term" value="C:mitochondrion"/>
    <property type="evidence" value="ECO:0007669"/>
    <property type="project" value="TreeGrafter"/>
</dbReference>
<dbReference type="GeneID" id="33563326"/>
<evidence type="ECO:0000313" key="4">
    <source>
        <dbReference type="Proteomes" id="UP000193648"/>
    </source>
</evidence>